<dbReference type="RefSeq" id="WP_179614928.1">
    <property type="nucleotide sequence ID" value="NZ_CP059163.1"/>
</dbReference>
<evidence type="ECO:0000256" key="1">
    <source>
        <dbReference type="SAM" id="MobiDB-lite"/>
    </source>
</evidence>
<gene>
    <name evidence="2" type="ORF">BKA08_001360</name>
</gene>
<proteinExistence type="predicted"/>
<dbReference type="Proteomes" id="UP000516957">
    <property type="component" value="Unassembled WGS sequence"/>
</dbReference>
<dbReference type="AlphaFoldDB" id="A0A7Y9F027"/>
<comment type="caution">
    <text evidence="2">The sequence shown here is derived from an EMBL/GenBank/DDBJ whole genome shotgun (WGS) entry which is preliminary data.</text>
</comment>
<accession>A0A7Y9F027</accession>
<sequence length="94" mass="10259">MSSHDPTSEAMGPTDDARRHEPERGPGLADQEAEPTVALQRVLRSVGEELAGRPEEEVLAELRRRLPEDSRPPEANLRAAATAIAEGRHEDGSR</sequence>
<name>A0A7Y9F027_9ACTN</name>
<evidence type="ECO:0000313" key="3">
    <source>
        <dbReference type="Proteomes" id="UP000516957"/>
    </source>
</evidence>
<feature type="compositionally biased region" description="Basic and acidic residues" evidence="1">
    <location>
        <begin position="15"/>
        <end position="24"/>
    </location>
</feature>
<reference evidence="2 3" key="1">
    <citation type="submission" date="2020-07" db="EMBL/GenBank/DDBJ databases">
        <title>Sequencing the genomes of 1000 actinobacteria strains.</title>
        <authorList>
            <person name="Klenk H.-P."/>
        </authorList>
    </citation>
    <scope>NUCLEOTIDE SEQUENCE [LARGE SCALE GENOMIC DNA]</scope>
    <source>
        <strain evidence="2 3">DSM 18965</strain>
    </source>
</reference>
<organism evidence="2 3">
    <name type="scientific">Nocardioides marinisabuli</name>
    <dbReference type="NCBI Taxonomy" id="419476"/>
    <lineage>
        <taxon>Bacteria</taxon>
        <taxon>Bacillati</taxon>
        <taxon>Actinomycetota</taxon>
        <taxon>Actinomycetes</taxon>
        <taxon>Propionibacteriales</taxon>
        <taxon>Nocardioidaceae</taxon>
        <taxon>Nocardioides</taxon>
    </lineage>
</organism>
<dbReference type="EMBL" id="JACCBE010000001">
    <property type="protein sequence ID" value="NYD57122.1"/>
    <property type="molecule type" value="Genomic_DNA"/>
</dbReference>
<feature type="region of interest" description="Disordered" evidence="1">
    <location>
        <begin position="1"/>
        <end position="36"/>
    </location>
</feature>
<evidence type="ECO:0000313" key="2">
    <source>
        <dbReference type="EMBL" id="NYD57122.1"/>
    </source>
</evidence>
<keyword evidence="3" id="KW-1185">Reference proteome</keyword>
<protein>
    <submittedName>
        <fullName evidence="2">Uncharacterized protein</fullName>
    </submittedName>
</protein>